<comment type="caution">
    <text evidence="3">The sequence shown here is derived from an EMBL/GenBank/DDBJ whole genome shotgun (WGS) entry which is preliminary data.</text>
</comment>
<dbReference type="Proteomes" id="UP000264702">
    <property type="component" value="Unassembled WGS sequence"/>
</dbReference>
<protein>
    <recommendedName>
        <fullName evidence="5">PepSY domain-containing protein</fullName>
    </recommendedName>
</protein>
<sequence>MQRSSVIKAIRVTHRYLGLLFAPAIVFFAFSGAMQVMGWHQTTRGSSYVPPRWIVEMAQIHKKQTLALPAPKAQKPADDAGDTRNAPMPRKPKESGSKFVMQCFVFVMSIALAATTLLGIVMAFLYGGDRRITCLAVLAGMLFPLAILFL</sequence>
<name>A0A372IRV5_9BACT</name>
<evidence type="ECO:0000256" key="1">
    <source>
        <dbReference type="SAM" id="MobiDB-lite"/>
    </source>
</evidence>
<dbReference type="AlphaFoldDB" id="A0A372IRV5"/>
<reference evidence="3 4" key="1">
    <citation type="submission" date="2018-08" db="EMBL/GenBank/DDBJ databases">
        <title>Acidipila sp. 4G-K13, an acidobacterium isolated from forest soil.</title>
        <authorList>
            <person name="Gao Z.-H."/>
            <person name="Qiu L.-H."/>
        </authorList>
    </citation>
    <scope>NUCLEOTIDE SEQUENCE [LARGE SCALE GENOMIC DNA]</scope>
    <source>
        <strain evidence="3 4">4G-K13</strain>
    </source>
</reference>
<feature type="transmembrane region" description="Helical" evidence="2">
    <location>
        <begin position="16"/>
        <end position="37"/>
    </location>
</feature>
<dbReference type="RefSeq" id="WP_117298448.1">
    <property type="nucleotide sequence ID" value="NZ_QVQT02000002.1"/>
</dbReference>
<evidence type="ECO:0000313" key="3">
    <source>
        <dbReference type="EMBL" id="RFU17700.1"/>
    </source>
</evidence>
<evidence type="ECO:0008006" key="5">
    <source>
        <dbReference type="Google" id="ProtNLM"/>
    </source>
</evidence>
<evidence type="ECO:0000313" key="4">
    <source>
        <dbReference type="Proteomes" id="UP000264702"/>
    </source>
</evidence>
<proteinExistence type="predicted"/>
<accession>A0A372IRV5</accession>
<dbReference type="OrthoDB" id="118706at2"/>
<organism evidence="3 4">
    <name type="scientific">Paracidobacterium acidisoli</name>
    <dbReference type="NCBI Taxonomy" id="2303751"/>
    <lineage>
        <taxon>Bacteria</taxon>
        <taxon>Pseudomonadati</taxon>
        <taxon>Acidobacteriota</taxon>
        <taxon>Terriglobia</taxon>
        <taxon>Terriglobales</taxon>
        <taxon>Acidobacteriaceae</taxon>
        <taxon>Paracidobacterium</taxon>
    </lineage>
</organism>
<evidence type="ECO:0000256" key="2">
    <source>
        <dbReference type="SAM" id="Phobius"/>
    </source>
</evidence>
<keyword evidence="2" id="KW-0812">Transmembrane</keyword>
<keyword evidence="4" id="KW-1185">Reference proteome</keyword>
<gene>
    <name evidence="3" type="ORF">D0Y96_06120</name>
</gene>
<feature type="transmembrane region" description="Helical" evidence="2">
    <location>
        <begin position="99"/>
        <end position="125"/>
    </location>
</feature>
<feature type="transmembrane region" description="Helical" evidence="2">
    <location>
        <begin position="132"/>
        <end position="149"/>
    </location>
</feature>
<keyword evidence="2" id="KW-1133">Transmembrane helix</keyword>
<dbReference type="EMBL" id="QVQT01000002">
    <property type="protein sequence ID" value="RFU17700.1"/>
    <property type="molecule type" value="Genomic_DNA"/>
</dbReference>
<keyword evidence="2" id="KW-0472">Membrane</keyword>
<feature type="region of interest" description="Disordered" evidence="1">
    <location>
        <begin position="69"/>
        <end position="94"/>
    </location>
</feature>